<comment type="caution">
    <text evidence="1">The sequence shown here is derived from an EMBL/GenBank/DDBJ whole genome shotgun (WGS) entry which is preliminary data.</text>
</comment>
<dbReference type="EMBL" id="BOMI01000082">
    <property type="protein sequence ID" value="GID75612.1"/>
    <property type="molecule type" value="Genomic_DNA"/>
</dbReference>
<keyword evidence="2" id="KW-1185">Reference proteome</keyword>
<organism evidence="1 2">
    <name type="scientific">Paractinoplanes deccanensis</name>
    <dbReference type="NCBI Taxonomy" id="113561"/>
    <lineage>
        <taxon>Bacteria</taxon>
        <taxon>Bacillati</taxon>
        <taxon>Actinomycetota</taxon>
        <taxon>Actinomycetes</taxon>
        <taxon>Micromonosporales</taxon>
        <taxon>Micromonosporaceae</taxon>
        <taxon>Paractinoplanes</taxon>
    </lineage>
</organism>
<accession>A0ABQ3Y6I6</accession>
<evidence type="ECO:0000313" key="2">
    <source>
        <dbReference type="Proteomes" id="UP000609879"/>
    </source>
</evidence>
<protein>
    <submittedName>
        <fullName evidence="1">Uncharacterized protein</fullName>
    </submittedName>
</protein>
<name>A0ABQ3Y6I6_9ACTN</name>
<dbReference type="Proteomes" id="UP000609879">
    <property type="component" value="Unassembled WGS sequence"/>
</dbReference>
<reference evidence="1 2" key="1">
    <citation type="submission" date="2021-01" db="EMBL/GenBank/DDBJ databases">
        <title>Whole genome shotgun sequence of Actinoplanes deccanensis NBRC 13994.</title>
        <authorList>
            <person name="Komaki H."/>
            <person name="Tamura T."/>
        </authorList>
    </citation>
    <scope>NUCLEOTIDE SEQUENCE [LARGE SCALE GENOMIC DNA]</scope>
    <source>
        <strain evidence="1 2">NBRC 13994</strain>
    </source>
</reference>
<gene>
    <name evidence="1" type="ORF">Ade02nite_42530</name>
</gene>
<evidence type="ECO:0000313" key="1">
    <source>
        <dbReference type="EMBL" id="GID75612.1"/>
    </source>
</evidence>
<proteinExistence type="predicted"/>
<sequence length="96" mass="10541">MGDEERERLLDGFAPADDTVARSLADVFLDYGDGYMTSGTLCWSPAQVGLFLADWLPRKAALNEQQRAALPEVLRRLGGCRGSNAGTERLGRRLID</sequence>